<name>A0A9D1IKC8_9BURK</name>
<comment type="caution">
    <text evidence="1">The sequence shown here is derived from an EMBL/GenBank/DDBJ whole genome shotgun (WGS) entry which is preliminary data.</text>
</comment>
<proteinExistence type="predicted"/>
<accession>A0A9D1IKC8</accession>
<protein>
    <submittedName>
        <fullName evidence="1">Uncharacterized protein</fullName>
    </submittedName>
</protein>
<dbReference type="EMBL" id="DVMY01000067">
    <property type="protein sequence ID" value="HIU37424.1"/>
    <property type="molecule type" value="Genomic_DNA"/>
</dbReference>
<evidence type="ECO:0000313" key="1">
    <source>
        <dbReference type="EMBL" id="HIU37424.1"/>
    </source>
</evidence>
<reference evidence="1" key="2">
    <citation type="journal article" date="2021" name="PeerJ">
        <title>Extensive microbial diversity within the chicken gut microbiome revealed by metagenomics and culture.</title>
        <authorList>
            <person name="Gilroy R."/>
            <person name="Ravi A."/>
            <person name="Getino M."/>
            <person name="Pursley I."/>
            <person name="Horton D.L."/>
            <person name="Alikhan N.F."/>
            <person name="Baker D."/>
            <person name="Gharbi K."/>
            <person name="Hall N."/>
            <person name="Watson M."/>
            <person name="Adriaenssens E.M."/>
            <person name="Foster-Nyarko E."/>
            <person name="Jarju S."/>
            <person name="Secka A."/>
            <person name="Antonio M."/>
            <person name="Oren A."/>
            <person name="Chaudhuri R.R."/>
            <person name="La Ragione R."/>
            <person name="Hildebrand F."/>
            <person name="Pallen M.J."/>
        </authorList>
    </citation>
    <scope>NUCLEOTIDE SEQUENCE</scope>
    <source>
        <strain evidence="1">7463</strain>
    </source>
</reference>
<reference evidence="1" key="1">
    <citation type="submission" date="2020-10" db="EMBL/GenBank/DDBJ databases">
        <authorList>
            <person name="Gilroy R."/>
        </authorList>
    </citation>
    <scope>NUCLEOTIDE SEQUENCE</scope>
    <source>
        <strain evidence="1">7463</strain>
    </source>
</reference>
<sequence length="355" mass="39703">MNAAYFLIPGLRLPPEVLSSASFSADFAALSDLAQGAEDIIEQTLVQDPVLNGAAHLVWLWQVIAKSRGMPETAAFEWEADGGPAMGAQTWRLHSVHETLLGHEKILCSPKEELTAAERDTLHDEVLACVREFGFQLQQWADRWYLTRNKDWQVLVRPWCAQEFHPFTEASLQGPDAESFKSLDRKLRAILKKSAVNQKRLSEGLETIDAFWPDGGSRRHLLKPSTLRAVMANDSFVWGWAQNAGLLNFRTTAVKNDWPEAPEGDLLAVIDDLYVPYREKNWSLWAQKLPGAIASISHLWNLAHARRCGRLVLIASGAKDTHTVVIEKGAAKGLFSRFKKKKALNVESFLGEVAQ</sequence>
<evidence type="ECO:0000313" key="2">
    <source>
        <dbReference type="Proteomes" id="UP000824083"/>
    </source>
</evidence>
<gene>
    <name evidence="1" type="ORF">IAC56_04030</name>
</gene>
<dbReference type="AlphaFoldDB" id="A0A9D1IKC8"/>
<dbReference type="Proteomes" id="UP000824083">
    <property type="component" value="Unassembled WGS sequence"/>
</dbReference>
<organism evidence="1 2">
    <name type="scientific">Candidatus Aphodousia faecigallinarum</name>
    <dbReference type="NCBI Taxonomy" id="2840677"/>
    <lineage>
        <taxon>Bacteria</taxon>
        <taxon>Pseudomonadati</taxon>
        <taxon>Pseudomonadota</taxon>
        <taxon>Betaproteobacteria</taxon>
        <taxon>Burkholderiales</taxon>
        <taxon>Sutterellaceae</taxon>
        <taxon>Sutterellaceae incertae sedis</taxon>
        <taxon>Candidatus Aphodousia</taxon>
    </lineage>
</organism>